<dbReference type="STRING" id="582692.SAMN05720606_10122"/>
<evidence type="ECO:0000313" key="1">
    <source>
        <dbReference type="EMBL" id="SCX79400.1"/>
    </source>
</evidence>
<dbReference type="EMBL" id="FMVM01000001">
    <property type="protein sequence ID" value="SCX79400.1"/>
    <property type="molecule type" value="Genomic_DNA"/>
</dbReference>
<dbReference type="Proteomes" id="UP000198538">
    <property type="component" value="Unassembled WGS sequence"/>
</dbReference>
<protein>
    <submittedName>
        <fullName evidence="1">Uncharacterized protein</fullName>
    </submittedName>
</protein>
<sequence length="105" mass="11561">MCINDKRVRDGESLIESVCEQGTREHEWTRKSGPGSDKDLFDSGQVGWNRGNSSRPYVCTSGVVGRGLFIIACTPPMLANKLPEKEHDYEFSADDLDAATILGRA</sequence>
<proteinExistence type="predicted"/>
<accession>A0A1G5ANK8</accession>
<evidence type="ECO:0000313" key="2">
    <source>
        <dbReference type="Proteomes" id="UP000198538"/>
    </source>
</evidence>
<organism evidence="1 2">
    <name type="scientific">Paenibacillus polysaccharolyticus</name>
    <dbReference type="NCBI Taxonomy" id="582692"/>
    <lineage>
        <taxon>Bacteria</taxon>
        <taxon>Bacillati</taxon>
        <taxon>Bacillota</taxon>
        <taxon>Bacilli</taxon>
        <taxon>Bacillales</taxon>
        <taxon>Paenibacillaceae</taxon>
        <taxon>Paenibacillus</taxon>
    </lineage>
</organism>
<name>A0A1G5ANK8_9BACL</name>
<reference evidence="2" key="1">
    <citation type="submission" date="2016-10" db="EMBL/GenBank/DDBJ databases">
        <authorList>
            <person name="Varghese N."/>
            <person name="Submissions S."/>
        </authorList>
    </citation>
    <scope>NUCLEOTIDE SEQUENCE [LARGE SCALE GENOMIC DNA]</scope>
    <source>
        <strain evidence="2">BL9</strain>
    </source>
</reference>
<gene>
    <name evidence="1" type="ORF">SAMN05720606_10122</name>
</gene>
<keyword evidence="2" id="KW-1185">Reference proteome</keyword>
<dbReference type="AlphaFoldDB" id="A0A1G5ANK8"/>